<comment type="similarity">
    <text evidence="2">Belongs to the CFAP157 family.</text>
</comment>
<keyword evidence="10" id="KW-1185">Reference proteome</keyword>
<dbReference type="OrthoDB" id="539851at2759"/>
<feature type="compositionally biased region" description="Basic and acidic residues" evidence="8">
    <location>
        <begin position="1"/>
        <end position="22"/>
    </location>
</feature>
<evidence type="ECO:0000256" key="5">
    <source>
        <dbReference type="ARBA" id="ARBA00023069"/>
    </source>
</evidence>
<sequence length="705" mass="74471">MPPKKKDDKKKDAGKDDAKKAEEEEERELVEKELVIGYLRSKLNRYQDHGDRLQVDVVRLTDELETQKLNLRDINEFLTNELKARSLTTSALEAKVAELNGLMDEVKKSHEASLSRLRGDKDREIERLEGVMREHERKARITQEFLDKKEALEAEMQSLKETLARKTKDFEQQLTDIDRQHIQDREKWKREMAGRIKETKLQMMKLTDNQLEMTTKRTIMENEQMSIELSYQSRQTEKLLNKNNKLMEENAELRRQLELSKQTEEELARRNNLYQKTIKTLLSKLQDQGYQAAESEEVLGALDSRMGDLAAHLHLAQLQLEEKTAEADSLRERLESKTAEAAALTTGYDDTARFLLACMADVRDKVVTVVRTTTTAAAADDRLPPLAGASSGQEGAGGSRSGSPPPPGVGAASSSAGGGGGDITVLPGRLEELSAEQRERVLGWLLERLHVFSAQRGLGLGPLGLGGQAGGGGGGGDGGAGGRGGAEASASGVTLPPIPSFNRRQYATAHSHGPLSQSSPAPLSAGGMGAALAGEWGPGSPGGGGGMPGSRMGRLPTRELEGSAGGLGGPQGLGATSASAAAGLEGVSSLGGLGYGLGYGGVGVSSAVMAGMSPGPGVPGYSVSAGDVLQGGGMLGGTGVIGGSGGGAGGGAVDEALAKVLSEVRPWGKRSEQQPLTNTKHSGTFLRKGNGPSNNNTGSRGSLKV</sequence>
<evidence type="ECO:0000256" key="1">
    <source>
        <dbReference type="ARBA" id="ARBA00004138"/>
    </source>
</evidence>
<comment type="subcellular location">
    <subcellularLocation>
        <location evidence="1">Cell projection</location>
        <location evidence="1">Cilium</location>
    </subcellularLocation>
</comment>
<protein>
    <recommendedName>
        <fullName evidence="3">Cilia- and flagella-associated protein 157</fullName>
    </recommendedName>
</protein>
<reference evidence="9" key="1">
    <citation type="journal article" date="2020" name="bioRxiv">
        <title>Comparative genomics of Chlamydomonas.</title>
        <authorList>
            <person name="Craig R.J."/>
            <person name="Hasan A.R."/>
            <person name="Ness R.W."/>
            <person name="Keightley P.D."/>
        </authorList>
    </citation>
    <scope>NUCLEOTIDE SEQUENCE</scope>
    <source>
        <strain evidence="9">SAG 7.73</strain>
    </source>
</reference>
<feature type="coiled-coil region" evidence="7">
    <location>
        <begin position="313"/>
        <end position="340"/>
    </location>
</feature>
<evidence type="ECO:0000256" key="8">
    <source>
        <dbReference type="SAM" id="MobiDB-lite"/>
    </source>
</evidence>
<evidence type="ECO:0000313" key="10">
    <source>
        <dbReference type="Proteomes" id="UP000650467"/>
    </source>
</evidence>
<dbReference type="Proteomes" id="UP000650467">
    <property type="component" value="Unassembled WGS sequence"/>
</dbReference>
<proteinExistence type="inferred from homology"/>
<feature type="compositionally biased region" description="Low complexity" evidence="8">
    <location>
        <begin position="513"/>
        <end position="534"/>
    </location>
</feature>
<feature type="coiled-coil region" evidence="7">
    <location>
        <begin position="236"/>
        <end position="270"/>
    </location>
</feature>
<evidence type="ECO:0000313" key="9">
    <source>
        <dbReference type="EMBL" id="KAG2424476.1"/>
    </source>
</evidence>
<dbReference type="PANTHER" id="PTHR31954:SF1">
    <property type="entry name" value="CILIA- AND FLAGELLA-ASSOCIATED PROTEIN 157"/>
    <property type="match status" value="1"/>
</dbReference>
<dbReference type="InterPro" id="IPR038844">
    <property type="entry name" value="CFAP157"/>
</dbReference>
<name>A0A835SR89_CHLIN</name>
<organism evidence="9 10">
    <name type="scientific">Chlamydomonas incerta</name>
    <dbReference type="NCBI Taxonomy" id="51695"/>
    <lineage>
        <taxon>Eukaryota</taxon>
        <taxon>Viridiplantae</taxon>
        <taxon>Chlorophyta</taxon>
        <taxon>core chlorophytes</taxon>
        <taxon>Chlorophyceae</taxon>
        <taxon>CS clade</taxon>
        <taxon>Chlamydomonadales</taxon>
        <taxon>Chlamydomonadaceae</taxon>
        <taxon>Chlamydomonas</taxon>
    </lineage>
</organism>
<feature type="compositionally biased region" description="Gly residues" evidence="8">
    <location>
        <begin position="536"/>
        <end position="548"/>
    </location>
</feature>
<comment type="caution">
    <text evidence="9">The sequence shown here is derived from an EMBL/GenBank/DDBJ whole genome shotgun (WGS) entry which is preliminary data.</text>
</comment>
<dbReference type="EMBL" id="JAEHOC010000065">
    <property type="protein sequence ID" value="KAG2424476.1"/>
    <property type="molecule type" value="Genomic_DNA"/>
</dbReference>
<keyword evidence="5" id="KW-0969">Cilium</keyword>
<feature type="coiled-coil region" evidence="7">
    <location>
        <begin position="118"/>
        <end position="169"/>
    </location>
</feature>
<evidence type="ECO:0000256" key="2">
    <source>
        <dbReference type="ARBA" id="ARBA00010841"/>
    </source>
</evidence>
<feature type="region of interest" description="Disordered" evidence="8">
    <location>
        <begin position="381"/>
        <end position="423"/>
    </location>
</feature>
<dbReference type="GO" id="GO:0036064">
    <property type="term" value="C:ciliary basal body"/>
    <property type="evidence" value="ECO:0007669"/>
    <property type="project" value="TreeGrafter"/>
</dbReference>
<dbReference type="GO" id="GO:0008017">
    <property type="term" value="F:microtubule binding"/>
    <property type="evidence" value="ECO:0007669"/>
    <property type="project" value="TreeGrafter"/>
</dbReference>
<evidence type="ECO:0000256" key="4">
    <source>
        <dbReference type="ARBA" id="ARBA00023054"/>
    </source>
</evidence>
<dbReference type="PANTHER" id="PTHR31954">
    <property type="entry name" value="CILIA- AND FLAGELLA-ASSOCIATED PROTEIN 157"/>
    <property type="match status" value="1"/>
</dbReference>
<feature type="region of interest" description="Disordered" evidence="8">
    <location>
        <begin position="1"/>
        <end position="26"/>
    </location>
</feature>
<feature type="compositionally biased region" description="Gly residues" evidence="8">
    <location>
        <begin position="471"/>
        <end position="485"/>
    </location>
</feature>
<gene>
    <name evidence="9" type="ORF">HXX76_014528</name>
</gene>
<feature type="compositionally biased region" description="Polar residues" evidence="8">
    <location>
        <begin position="673"/>
        <end position="682"/>
    </location>
</feature>
<evidence type="ECO:0000256" key="6">
    <source>
        <dbReference type="ARBA" id="ARBA00023273"/>
    </source>
</evidence>
<accession>A0A835SR89</accession>
<evidence type="ECO:0000256" key="3">
    <source>
        <dbReference type="ARBA" id="ARBA00014087"/>
    </source>
</evidence>
<feature type="compositionally biased region" description="Polar residues" evidence="8">
    <location>
        <begin position="691"/>
        <end position="705"/>
    </location>
</feature>
<evidence type="ECO:0000256" key="7">
    <source>
        <dbReference type="SAM" id="Coils"/>
    </source>
</evidence>
<feature type="region of interest" description="Disordered" evidence="8">
    <location>
        <begin position="665"/>
        <end position="705"/>
    </location>
</feature>
<dbReference type="AlphaFoldDB" id="A0A835SR89"/>
<feature type="region of interest" description="Disordered" evidence="8">
    <location>
        <begin position="471"/>
        <end position="571"/>
    </location>
</feature>
<keyword evidence="6" id="KW-0966">Cell projection</keyword>
<keyword evidence="4 7" id="KW-0175">Coiled coil</keyword>